<evidence type="ECO:0000313" key="1">
    <source>
        <dbReference type="EMBL" id="QBD81582.1"/>
    </source>
</evidence>
<dbReference type="EMBL" id="CP035758">
    <property type="protein sequence ID" value="QBD81582.1"/>
    <property type="molecule type" value="Genomic_DNA"/>
</dbReference>
<protein>
    <recommendedName>
        <fullName evidence="3">WD40 repeat domain-containing protein</fullName>
    </recommendedName>
</protein>
<accession>A0A4P6K188</accession>
<dbReference type="KEGG" id="kbs:EPA93_38680"/>
<dbReference type="SUPFAM" id="SSF63829">
    <property type="entry name" value="Calcium-dependent phosphotriesterase"/>
    <property type="match status" value="1"/>
</dbReference>
<keyword evidence="2" id="KW-1185">Reference proteome</keyword>
<organism evidence="1 2">
    <name type="scientific">Ktedonosporobacter rubrisoli</name>
    <dbReference type="NCBI Taxonomy" id="2509675"/>
    <lineage>
        <taxon>Bacteria</taxon>
        <taxon>Bacillati</taxon>
        <taxon>Chloroflexota</taxon>
        <taxon>Ktedonobacteria</taxon>
        <taxon>Ktedonobacterales</taxon>
        <taxon>Ktedonosporobacteraceae</taxon>
        <taxon>Ktedonosporobacter</taxon>
    </lineage>
</organism>
<gene>
    <name evidence="1" type="ORF">EPA93_38680</name>
</gene>
<reference evidence="1 2" key="1">
    <citation type="submission" date="2019-01" db="EMBL/GenBank/DDBJ databases">
        <title>Ktedonosporobacter rubrisoli SCAWS-G2.</title>
        <authorList>
            <person name="Huang Y."/>
            <person name="Yan B."/>
        </authorList>
    </citation>
    <scope>NUCLEOTIDE SEQUENCE [LARGE SCALE GENOMIC DNA]</scope>
    <source>
        <strain evidence="1 2">SCAWS-G2</strain>
    </source>
</reference>
<dbReference type="OrthoDB" id="5559961at2"/>
<evidence type="ECO:0008006" key="3">
    <source>
        <dbReference type="Google" id="ProtNLM"/>
    </source>
</evidence>
<dbReference type="RefSeq" id="WP_129892643.1">
    <property type="nucleotide sequence ID" value="NZ_CP035758.1"/>
</dbReference>
<dbReference type="AlphaFoldDB" id="A0A4P6K188"/>
<name>A0A4P6K188_KTERU</name>
<proteinExistence type="predicted"/>
<sequence length="313" mass="34578">MPFLLSCISTKHSMLKKHWATSREQTECPLTVLGSRQKPKEDQGGLLCLLDDTGDVQELAELPMPAGMAHSDKGILVASIDAVHEVSNDLTAVQEKVSLPAFNMLHSLSRSQRGYLVASTGLDAVLEFTHEGELLWSWWAIEHGFTLTPTGEPRYLDISADHRGVKYGTLAHTTHVNSAAELPDGTVLASLFHQGMVIAIDRESGEWKPVLEGLDHPHSVRVLAEDYITVADTARGRALMVRIKDGKGSIEAEATADTNWLQDCLYDYRNDQWVLVDGKNSRVILQSGSTGKKELARFELNPEWRLYGVLPLA</sequence>
<evidence type="ECO:0000313" key="2">
    <source>
        <dbReference type="Proteomes" id="UP000290365"/>
    </source>
</evidence>
<dbReference type="Proteomes" id="UP000290365">
    <property type="component" value="Chromosome"/>
</dbReference>